<dbReference type="AlphaFoldDB" id="A0A4P2QL24"/>
<gene>
    <name evidence="3" type="ORF">SOCE836_025920</name>
</gene>
<feature type="region of interest" description="Disordered" evidence="1">
    <location>
        <begin position="137"/>
        <end position="157"/>
    </location>
</feature>
<dbReference type="Proteomes" id="UP000295497">
    <property type="component" value="Chromosome"/>
</dbReference>
<feature type="domain" description="DNA primase/polymerase bifunctional N-terminal" evidence="2">
    <location>
        <begin position="1"/>
        <end position="131"/>
    </location>
</feature>
<evidence type="ECO:0000313" key="3">
    <source>
        <dbReference type="EMBL" id="AUX30486.1"/>
    </source>
</evidence>
<dbReference type="InterPro" id="IPR015330">
    <property type="entry name" value="DNA_primase/pol_bifunc_N"/>
</dbReference>
<protein>
    <recommendedName>
        <fullName evidence="2">DNA primase/polymerase bifunctional N-terminal domain-containing protein</fullName>
    </recommendedName>
</protein>
<dbReference type="SUPFAM" id="SSF56747">
    <property type="entry name" value="Prim-pol domain"/>
    <property type="match status" value="1"/>
</dbReference>
<dbReference type="SMART" id="SM00943">
    <property type="entry name" value="Prim-Pol"/>
    <property type="match status" value="1"/>
</dbReference>
<name>A0A4P2QL24_SORCE</name>
<sequence length="242" mass="25799">MLQASTDRGVILTWWRSAPQANIGIALGKHAGAFVVDVDPAAGGDRTLVELVRLHGPLGKTLHAFTGSGGDHWWFRWPGVHVPSVTGRLGPGVDVRGDGGYVVAPPSLHVSGTRYAWEDPSAEVQPAPRWLLERVVTSAPSRRSKPEGRPGELGAPADAHRRAAAYLETLPPAVQGQGGSRATFLAALHLVKGFGLSPQAALALLEQLYNPRCQPPWSAKELHHKVASAERSQAPVGYLLRA</sequence>
<proteinExistence type="predicted"/>
<evidence type="ECO:0000259" key="2">
    <source>
        <dbReference type="SMART" id="SM00943"/>
    </source>
</evidence>
<evidence type="ECO:0000256" key="1">
    <source>
        <dbReference type="SAM" id="MobiDB-lite"/>
    </source>
</evidence>
<reference evidence="3 4" key="1">
    <citation type="submission" date="2015-09" db="EMBL/GenBank/DDBJ databases">
        <title>Sorangium comparison.</title>
        <authorList>
            <person name="Zaburannyi N."/>
            <person name="Bunk B."/>
            <person name="Overmann J."/>
            <person name="Mueller R."/>
        </authorList>
    </citation>
    <scope>NUCLEOTIDE SEQUENCE [LARGE SCALE GENOMIC DNA]</scope>
    <source>
        <strain evidence="3 4">So ce836</strain>
    </source>
</reference>
<evidence type="ECO:0000313" key="4">
    <source>
        <dbReference type="Proteomes" id="UP000295497"/>
    </source>
</evidence>
<dbReference type="CDD" id="cd04859">
    <property type="entry name" value="Prim_Pol"/>
    <property type="match status" value="1"/>
</dbReference>
<dbReference type="Pfam" id="PF09250">
    <property type="entry name" value="Prim-Pol"/>
    <property type="match status" value="1"/>
</dbReference>
<accession>A0A4P2QL24</accession>
<dbReference type="EMBL" id="CP012672">
    <property type="protein sequence ID" value="AUX30486.1"/>
    <property type="molecule type" value="Genomic_DNA"/>
</dbReference>
<organism evidence="3 4">
    <name type="scientific">Sorangium cellulosum</name>
    <name type="common">Polyangium cellulosum</name>
    <dbReference type="NCBI Taxonomy" id="56"/>
    <lineage>
        <taxon>Bacteria</taxon>
        <taxon>Pseudomonadati</taxon>
        <taxon>Myxococcota</taxon>
        <taxon>Polyangia</taxon>
        <taxon>Polyangiales</taxon>
        <taxon>Polyangiaceae</taxon>
        <taxon>Sorangium</taxon>
    </lineage>
</organism>